<dbReference type="SUPFAM" id="SSF141072">
    <property type="entry name" value="CalX-like"/>
    <property type="match status" value="1"/>
</dbReference>
<dbReference type="Gene3D" id="2.60.40.2030">
    <property type="match status" value="1"/>
</dbReference>
<keyword evidence="1" id="KW-0732">Signal</keyword>
<dbReference type="Pfam" id="PF05548">
    <property type="entry name" value="Peptidase_M11"/>
    <property type="match status" value="1"/>
</dbReference>
<accession>A0ABW5DAF3</accession>
<dbReference type="Proteomes" id="UP001597375">
    <property type="component" value="Unassembled WGS sequence"/>
</dbReference>
<dbReference type="InterPro" id="IPR003644">
    <property type="entry name" value="Calx_beta"/>
</dbReference>
<proteinExistence type="predicted"/>
<dbReference type="PANTHER" id="PTHR31778:SF2">
    <property type="entry name" value="BUD SITE SELECTION PROTEIN RAX2"/>
    <property type="match status" value="1"/>
</dbReference>
<dbReference type="Gene3D" id="2.80.10.50">
    <property type="match status" value="2"/>
</dbReference>
<dbReference type="NCBIfam" id="TIGR02608">
    <property type="entry name" value="delta_60_rpt"/>
    <property type="match status" value="4"/>
</dbReference>
<dbReference type="Pfam" id="PF03160">
    <property type="entry name" value="Calx-beta"/>
    <property type="match status" value="1"/>
</dbReference>
<dbReference type="InterPro" id="IPR008752">
    <property type="entry name" value="Peptidase_M11"/>
</dbReference>
<sequence>MKITSGISYRCGLVLLFLAVILVIWKKPNSEEKTLSESRRIQRIGSQDLLSWSEDFHKTSEPDKAVFISDGVRLAKLRTAALAELAATQPALALGKMMTLDQLAALPPAVREASEKPFSAIGSIDLLWETSVDASGSLHCSHRNVALVGGKSLTIVGPDFESARQPMTQVPLNGYLLGEVLLLSDQVVRTVSEDELEAVSTFFPASDSLDSDPLTHGRSSSATTAVIGGKYFQFESDAILQQVEDNIAGAIETAQSGGNREVNHGFSWLMADSGMTETTRSLQATPFQADVINVLFIRADFSDLPGAPITKAKLETDLNAVKNHIEQYSYGKASLNFTVTPDVYRLASTASAVSLAGNNDAIITEARTAAATGGSGIAPYDLNNYNVVAVYFPNLSSLPQSKITYGGLASVGGSNHWVNGVSDFGRVFVILHEFGHNYGLNHANYYDPSRTTPGQYFDPLGVSNEYGDIYDTMGGGTADKGYFSPYAMSRLNWMPGQNIVQPEANGTWRIHRFDQAAGNTGQVRALRVPMGGSRYNWVGLRSLYDETKNRAYIVGEGIYENRPNLIDATPDTKFPESEDRTDSTLPVGSSFYDASAGVRFTNMAAGGSDPDLWIDMKVEFDSRLELDSTNVVVDEAAGHARLVVKRSFDVSKACSVSYTTTNGTAVSGSDFHETNGKVSWAAGDSSPKTILIPIRPDALEEGTETFSLALSGASNAIVPSSSGTATISILDRGSRITGFDPVFFGTSVYTALPLANDQVLIGGNISNFGLQGNIARLNADGSEDTSFLKGTGFNNDVRVIVEQSDGKLLVGGSFTSYNGINCNRVTRLNANGTIDTTFNSNLGSAATRENMNPSVYALALESNGSILIGGNFTSFNGSAANGIVRRTSTGTAGTALAPAFSSPTVIVPDIRSILVEQDGKIMIAGLFSLEQSSGTLFRFSVARLNANGSRDASFEPGGGAQGLDDAGVNVAQNRANGIYSLVRQSDGKYLIGGFFRAYNNVKVDRLARLNNNGTLDTSFTPPLIDNVVERIFVDMSNRILIGGRFTSPSNRIISLTSTGAIDSSFQIDSGAGGSIYTIAQDGSGDIYLGGNFFDFAGSTSRPIIKLAGGVDSFSLWKKRSFTSAQIIAGKTGPEEDFDNDGILNITEMALGTSPTLATSATTFAVASGNLSLQSVSNSKYLEATMLRSAENIGVWLVAQFSSDLINWSPSVPTRGSNGIYDVVESNGSRFTVRDKTAMSSTPRFVRFRAILPN</sequence>
<evidence type="ECO:0000256" key="3">
    <source>
        <dbReference type="ARBA" id="ARBA00022837"/>
    </source>
</evidence>
<dbReference type="EMBL" id="JBHUIT010000028">
    <property type="protein sequence ID" value="MFD2257448.1"/>
    <property type="molecule type" value="Genomic_DNA"/>
</dbReference>
<dbReference type="PANTHER" id="PTHR31778">
    <property type="entry name" value="BUD SITE SELECTION PROTEIN RAX2"/>
    <property type="match status" value="1"/>
</dbReference>
<dbReference type="Pfam" id="PF17164">
    <property type="entry name" value="DUF5122"/>
    <property type="match status" value="6"/>
</dbReference>
<keyword evidence="3" id="KW-0106">Calcium</keyword>
<evidence type="ECO:0000256" key="1">
    <source>
        <dbReference type="ARBA" id="ARBA00022729"/>
    </source>
</evidence>
<feature type="domain" description="Calx-beta" evidence="4">
    <location>
        <begin position="613"/>
        <end position="711"/>
    </location>
</feature>
<dbReference type="SMART" id="SM00237">
    <property type="entry name" value="Calx_beta"/>
    <property type="match status" value="1"/>
</dbReference>
<comment type="caution">
    <text evidence="5">The sequence shown here is derived from an EMBL/GenBank/DDBJ whole genome shotgun (WGS) entry which is preliminary data.</text>
</comment>
<dbReference type="InterPro" id="IPR018247">
    <property type="entry name" value="EF_Hand_1_Ca_BS"/>
</dbReference>
<reference evidence="6" key="1">
    <citation type="journal article" date="2019" name="Int. J. Syst. Evol. Microbiol.">
        <title>The Global Catalogue of Microorganisms (GCM) 10K type strain sequencing project: providing services to taxonomists for standard genome sequencing and annotation.</title>
        <authorList>
            <consortium name="The Broad Institute Genomics Platform"/>
            <consortium name="The Broad Institute Genome Sequencing Center for Infectious Disease"/>
            <person name="Wu L."/>
            <person name="Ma J."/>
        </authorList>
    </citation>
    <scope>NUCLEOTIDE SEQUENCE [LARGE SCALE GENOMIC DNA]</scope>
    <source>
        <strain evidence="6">CGMCC 4.7106</strain>
    </source>
</reference>
<dbReference type="SUPFAM" id="SSF55486">
    <property type="entry name" value="Metalloproteases ('zincins'), catalytic domain"/>
    <property type="match status" value="1"/>
</dbReference>
<keyword evidence="6" id="KW-1185">Reference proteome</keyword>
<dbReference type="PROSITE" id="PS00018">
    <property type="entry name" value="EF_HAND_1"/>
    <property type="match status" value="1"/>
</dbReference>
<evidence type="ECO:0000256" key="2">
    <source>
        <dbReference type="ARBA" id="ARBA00022737"/>
    </source>
</evidence>
<evidence type="ECO:0000313" key="6">
    <source>
        <dbReference type="Proteomes" id="UP001597375"/>
    </source>
</evidence>
<dbReference type="RefSeq" id="WP_386820741.1">
    <property type="nucleotide sequence ID" value="NZ_JBHUIT010000028.1"/>
</dbReference>
<dbReference type="InterPro" id="IPR013431">
    <property type="entry name" value="Delta_60_rpt"/>
</dbReference>
<gene>
    <name evidence="5" type="ORF">ACFSSA_12260</name>
</gene>
<organism evidence="5 6">
    <name type="scientific">Luteolibacter algae</name>
    <dbReference type="NCBI Taxonomy" id="454151"/>
    <lineage>
        <taxon>Bacteria</taxon>
        <taxon>Pseudomonadati</taxon>
        <taxon>Verrucomicrobiota</taxon>
        <taxon>Verrucomicrobiia</taxon>
        <taxon>Verrucomicrobiales</taxon>
        <taxon>Verrucomicrobiaceae</taxon>
        <taxon>Luteolibacter</taxon>
    </lineage>
</organism>
<dbReference type="InterPro" id="IPR038081">
    <property type="entry name" value="CalX-like_sf"/>
</dbReference>
<evidence type="ECO:0000259" key="4">
    <source>
        <dbReference type="SMART" id="SM00237"/>
    </source>
</evidence>
<name>A0ABW5DAF3_9BACT</name>
<keyword evidence="2" id="KW-0677">Repeat</keyword>
<evidence type="ECO:0000313" key="5">
    <source>
        <dbReference type="EMBL" id="MFD2257448.1"/>
    </source>
</evidence>
<protein>
    <submittedName>
        <fullName evidence="5">Calx-beta domain-containing protein</fullName>
    </submittedName>
</protein>